<evidence type="ECO:0000259" key="11">
    <source>
        <dbReference type="PROSITE" id="PS51746"/>
    </source>
</evidence>
<evidence type="ECO:0000256" key="9">
    <source>
        <dbReference type="RuleBase" id="RU003465"/>
    </source>
</evidence>
<dbReference type="PROSITE" id="PS51746">
    <property type="entry name" value="PPM_2"/>
    <property type="match status" value="1"/>
</dbReference>
<dbReference type="InterPro" id="IPR001932">
    <property type="entry name" value="PPM-type_phosphatase-like_dom"/>
</dbReference>
<accession>A0AAW1R6U0</accession>
<comment type="caution">
    <text evidence="12">The sequence shown here is derived from an EMBL/GenBank/DDBJ whole genome shotgun (WGS) entry which is preliminary data.</text>
</comment>
<evidence type="ECO:0000256" key="1">
    <source>
        <dbReference type="ARBA" id="ARBA00001936"/>
    </source>
</evidence>
<dbReference type="InterPro" id="IPR036457">
    <property type="entry name" value="PPM-type-like_dom_sf"/>
</dbReference>
<feature type="domain" description="PPM-type phosphatase" evidence="11">
    <location>
        <begin position="58"/>
        <end position="305"/>
    </location>
</feature>
<proteinExistence type="inferred from homology"/>
<keyword evidence="5 9" id="KW-0378">Hydrolase</keyword>
<comment type="similarity">
    <text evidence="9">Belongs to the PP2C family.</text>
</comment>
<reference evidence="12 13" key="1">
    <citation type="journal article" date="2024" name="Nat. Commun.">
        <title>Phylogenomics reveals the evolutionary origins of lichenization in chlorophyte algae.</title>
        <authorList>
            <person name="Puginier C."/>
            <person name="Libourel C."/>
            <person name="Otte J."/>
            <person name="Skaloud P."/>
            <person name="Haon M."/>
            <person name="Grisel S."/>
            <person name="Petersen M."/>
            <person name="Berrin J.G."/>
            <person name="Delaux P.M."/>
            <person name="Dal Grande F."/>
            <person name="Keller J."/>
        </authorList>
    </citation>
    <scope>NUCLEOTIDE SEQUENCE [LARGE SCALE GENOMIC DNA]</scope>
    <source>
        <strain evidence="12 13">SAG 2043</strain>
    </source>
</reference>
<dbReference type="Gene3D" id="3.60.40.10">
    <property type="entry name" value="PPM-type phosphatase domain"/>
    <property type="match status" value="1"/>
</dbReference>
<evidence type="ECO:0000256" key="8">
    <source>
        <dbReference type="ARBA" id="ARBA00023211"/>
    </source>
</evidence>
<protein>
    <recommendedName>
        <fullName evidence="3">protein-serine/threonine phosphatase</fullName>
        <ecNumber evidence="3">3.1.3.16</ecNumber>
    </recommendedName>
</protein>
<evidence type="ECO:0000256" key="7">
    <source>
        <dbReference type="ARBA" id="ARBA00022912"/>
    </source>
</evidence>
<feature type="region of interest" description="Disordered" evidence="10">
    <location>
        <begin position="29"/>
        <end position="52"/>
    </location>
</feature>
<feature type="compositionally biased region" description="Polar residues" evidence="10">
    <location>
        <begin position="29"/>
        <end position="41"/>
    </location>
</feature>
<dbReference type="Pfam" id="PF00481">
    <property type="entry name" value="PP2C"/>
    <property type="match status" value="1"/>
</dbReference>
<dbReference type="Proteomes" id="UP001489004">
    <property type="component" value="Unassembled WGS sequence"/>
</dbReference>
<dbReference type="SMART" id="SM00332">
    <property type="entry name" value="PP2Cc"/>
    <property type="match status" value="1"/>
</dbReference>
<keyword evidence="4" id="KW-0479">Metal-binding</keyword>
<organism evidence="12 13">
    <name type="scientific">[Myrmecia] bisecta</name>
    <dbReference type="NCBI Taxonomy" id="41462"/>
    <lineage>
        <taxon>Eukaryota</taxon>
        <taxon>Viridiplantae</taxon>
        <taxon>Chlorophyta</taxon>
        <taxon>core chlorophytes</taxon>
        <taxon>Trebouxiophyceae</taxon>
        <taxon>Trebouxiales</taxon>
        <taxon>Trebouxiaceae</taxon>
        <taxon>Myrmecia</taxon>
    </lineage>
</organism>
<dbReference type="CDD" id="cd00143">
    <property type="entry name" value="PP2Cc"/>
    <property type="match status" value="1"/>
</dbReference>
<sequence>MLRRTVFPPAICLANLRFFQSIMGGGSSNKNNADSNTSNVPASGAASGGATRSDAKVCFGFSAMRGKRASMEDYYHAQFRKDGKYGEVGLFGVFDGHGGPNAADFVQANLFNSLLNNPKFGSDLTTAVVEAFVETDQNYLKADSGANRDDGCTAVTAVLVGQRLMVANVGDSRCVLSRSGQAVALSEDHKPNRQDERQRIENAGGVVVWAGTWRVGGVLAVSRAFGDRLLKRYVVATPDIREETMTAEDEAMILASDGLWDVISNQDAVTLIKDIKDPEKAAKALTDEAYCRGSNDNISCVVVRFKF</sequence>
<keyword evidence="7 9" id="KW-0904">Protein phosphatase</keyword>
<dbReference type="InterPro" id="IPR000222">
    <property type="entry name" value="PP2C_BS"/>
</dbReference>
<evidence type="ECO:0000313" key="12">
    <source>
        <dbReference type="EMBL" id="KAK9829329.1"/>
    </source>
</evidence>
<dbReference type="PANTHER" id="PTHR47992">
    <property type="entry name" value="PROTEIN PHOSPHATASE"/>
    <property type="match status" value="1"/>
</dbReference>
<dbReference type="SMART" id="SM00331">
    <property type="entry name" value="PP2C_SIG"/>
    <property type="match status" value="1"/>
</dbReference>
<evidence type="ECO:0000256" key="5">
    <source>
        <dbReference type="ARBA" id="ARBA00022801"/>
    </source>
</evidence>
<dbReference type="PROSITE" id="PS01032">
    <property type="entry name" value="PPM_1"/>
    <property type="match status" value="1"/>
</dbReference>
<dbReference type="EMBL" id="JALJOR010000001">
    <property type="protein sequence ID" value="KAK9829329.1"/>
    <property type="molecule type" value="Genomic_DNA"/>
</dbReference>
<dbReference type="AlphaFoldDB" id="A0AAW1R6U0"/>
<dbReference type="GO" id="GO:0046872">
    <property type="term" value="F:metal ion binding"/>
    <property type="evidence" value="ECO:0007669"/>
    <property type="project" value="UniProtKB-KW"/>
</dbReference>
<keyword evidence="13" id="KW-1185">Reference proteome</keyword>
<dbReference type="InterPro" id="IPR015655">
    <property type="entry name" value="PP2C"/>
</dbReference>
<dbReference type="EC" id="3.1.3.16" evidence="3"/>
<dbReference type="FunFam" id="3.60.40.10:FF:000035">
    <property type="entry name" value="Leucine rich repeat protein phosphatase 2c domain containing protein"/>
    <property type="match status" value="1"/>
</dbReference>
<dbReference type="GO" id="GO:0004722">
    <property type="term" value="F:protein serine/threonine phosphatase activity"/>
    <property type="evidence" value="ECO:0007669"/>
    <property type="project" value="UniProtKB-EC"/>
</dbReference>
<evidence type="ECO:0000256" key="4">
    <source>
        <dbReference type="ARBA" id="ARBA00022723"/>
    </source>
</evidence>
<evidence type="ECO:0000256" key="2">
    <source>
        <dbReference type="ARBA" id="ARBA00001946"/>
    </source>
</evidence>
<keyword evidence="8" id="KW-0464">Manganese</keyword>
<evidence type="ECO:0000256" key="6">
    <source>
        <dbReference type="ARBA" id="ARBA00022842"/>
    </source>
</evidence>
<name>A0AAW1R6U0_9CHLO</name>
<evidence type="ECO:0000256" key="3">
    <source>
        <dbReference type="ARBA" id="ARBA00013081"/>
    </source>
</evidence>
<comment type="cofactor">
    <cofactor evidence="1">
        <name>Mn(2+)</name>
        <dbReference type="ChEBI" id="CHEBI:29035"/>
    </cofactor>
</comment>
<dbReference type="SUPFAM" id="SSF81606">
    <property type="entry name" value="PP2C-like"/>
    <property type="match status" value="1"/>
</dbReference>
<evidence type="ECO:0000256" key="10">
    <source>
        <dbReference type="SAM" id="MobiDB-lite"/>
    </source>
</evidence>
<comment type="cofactor">
    <cofactor evidence="2">
        <name>Mg(2+)</name>
        <dbReference type="ChEBI" id="CHEBI:18420"/>
    </cofactor>
</comment>
<evidence type="ECO:0000313" key="13">
    <source>
        <dbReference type="Proteomes" id="UP001489004"/>
    </source>
</evidence>
<keyword evidence="6" id="KW-0460">Magnesium</keyword>
<gene>
    <name evidence="12" type="ORF">WJX72_005218</name>
</gene>